<dbReference type="OrthoDB" id="9811036at2"/>
<sequence>MPKILLALLFLFLGASSSLAQQPDLLQADEAFQFSAEREESGGMIFRWTIAEGYYLYRSQLQARDAAAGREIELRTRPGTVEDDPNFGPSEVYYGEASASLDREVSGTVTLSYQGCKKDSICYPPVTRTIDTQTLEVSEASVGFGLDGAASAVDEDKPSSPGFEIAKDAGGGLIQSLLASGGALWVIASFLAFGLLLAFTPCVLPMYPILSATLAREGEALTAKRGFVLSLAYVLAMATAFGLLGIVAAWSGQNLQMVLQSPYAVGAVAVLFVVLAASMFGMFELQLPSAWVNRVAGTQYGRRGSLGGAAAIGFTSALIVGPCVTAPLAAALLYIAQTGDARLGAAALFALGLGQGIPLIAFGTLGSRALPRAGAWMEHVKRVFGFVFLAAAVWMAGRILPGPAELMLWAVLLIGAAVFIGAFDGITRDATVAMRFRKTIGVALSMMALVLAIGAASGGSDPLRPLAHLMARAGPATGADALVSASASSAQDLQATLARSQGRPSLVYFTADWCVTCKTVERNVLPAPEIVAGLRDFQLVEVDLSTLDEQNQALMRDLAVVGPPTMIFFDADRSEIAGSRLVGDVTADSLLASAALVER</sequence>
<keyword evidence="5 8" id="KW-1133">Transmembrane helix</keyword>
<feature type="transmembrane region" description="Helical" evidence="8">
    <location>
        <begin position="383"/>
        <end position="400"/>
    </location>
</feature>
<keyword evidence="4" id="KW-0201">Cytochrome c-type biogenesis</keyword>
<dbReference type="InterPro" id="IPR013766">
    <property type="entry name" value="Thioredoxin_domain"/>
</dbReference>
<feature type="transmembrane region" description="Helical" evidence="8">
    <location>
        <begin position="341"/>
        <end position="362"/>
    </location>
</feature>
<gene>
    <name evidence="11" type="ORF">C7441_101197</name>
</gene>
<feature type="transmembrane region" description="Helical" evidence="8">
    <location>
        <begin position="406"/>
        <end position="427"/>
    </location>
</feature>
<dbReference type="PANTHER" id="PTHR32234">
    <property type="entry name" value="THIOL:DISULFIDE INTERCHANGE PROTEIN DSBD"/>
    <property type="match status" value="1"/>
</dbReference>
<dbReference type="NCBIfam" id="NF001419">
    <property type="entry name" value="PRK00293.1"/>
    <property type="match status" value="1"/>
</dbReference>
<feature type="transmembrane region" description="Helical" evidence="8">
    <location>
        <begin position="227"/>
        <end position="251"/>
    </location>
</feature>
<evidence type="ECO:0000256" key="1">
    <source>
        <dbReference type="ARBA" id="ARBA00004651"/>
    </source>
</evidence>
<organism evidence="11 12">
    <name type="scientific">Pseudaminobacter salicylatoxidans</name>
    <dbReference type="NCBI Taxonomy" id="93369"/>
    <lineage>
        <taxon>Bacteria</taxon>
        <taxon>Pseudomonadati</taxon>
        <taxon>Pseudomonadota</taxon>
        <taxon>Alphaproteobacteria</taxon>
        <taxon>Hyphomicrobiales</taxon>
        <taxon>Phyllobacteriaceae</taxon>
        <taxon>Pseudaminobacter</taxon>
    </lineage>
</organism>
<dbReference type="Gene3D" id="2.60.40.1250">
    <property type="entry name" value="Thiol:disulfide interchange protein DsbD, N-terminal domain"/>
    <property type="match status" value="1"/>
</dbReference>
<evidence type="ECO:0000256" key="5">
    <source>
        <dbReference type="ARBA" id="ARBA00022989"/>
    </source>
</evidence>
<keyword evidence="6 8" id="KW-0472">Membrane</keyword>
<keyword evidence="3 8" id="KW-0812">Transmembrane</keyword>
<comment type="subcellular location">
    <subcellularLocation>
        <location evidence="1">Cell membrane</location>
        <topology evidence="1">Multi-pass membrane protein</topology>
    </subcellularLocation>
</comment>
<dbReference type="PROSITE" id="PS00194">
    <property type="entry name" value="THIOREDOXIN_1"/>
    <property type="match status" value="1"/>
</dbReference>
<dbReference type="Pfam" id="PF02683">
    <property type="entry name" value="DsbD_TM"/>
    <property type="match status" value="1"/>
</dbReference>
<keyword evidence="7" id="KW-0676">Redox-active center</keyword>
<dbReference type="Proteomes" id="UP000245396">
    <property type="component" value="Unassembled WGS sequence"/>
</dbReference>
<feature type="chain" id="PRO_5016406688" evidence="9">
    <location>
        <begin position="21"/>
        <end position="599"/>
    </location>
</feature>
<feature type="transmembrane region" description="Helical" evidence="8">
    <location>
        <begin position="306"/>
        <end position="335"/>
    </location>
</feature>
<dbReference type="AlphaFoldDB" id="A0A316CDZ2"/>
<dbReference type="InterPro" id="IPR028250">
    <property type="entry name" value="DsbDN"/>
</dbReference>
<keyword evidence="2" id="KW-1003">Cell membrane</keyword>
<dbReference type="STRING" id="1192868.GCA_000304395_04220"/>
<keyword evidence="12" id="KW-1185">Reference proteome</keyword>
<dbReference type="RefSeq" id="WP_109611318.1">
    <property type="nucleotide sequence ID" value="NZ_QGGG01000001.1"/>
</dbReference>
<evidence type="ECO:0000256" key="9">
    <source>
        <dbReference type="SAM" id="SignalP"/>
    </source>
</evidence>
<proteinExistence type="predicted"/>
<dbReference type="PANTHER" id="PTHR32234:SF0">
    <property type="entry name" value="THIOL:DISULFIDE INTERCHANGE PROTEIN DSBD"/>
    <property type="match status" value="1"/>
</dbReference>
<reference evidence="11 12" key="1">
    <citation type="submission" date="2018-05" db="EMBL/GenBank/DDBJ databases">
        <title>Genomic Encyclopedia of Type Strains, Phase IV (KMG-IV): sequencing the most valuable type-strain genomes for metagenomic binning, comparative biology and taxonomic classification.</title>
        <authorList>
            <person name="Goeker M."/>
        </authorList>
    </citation>
    <scope>NUCLEOTIDE SEQUENCE [LARGE SCALE GENOMIC DNA]</scope>
    <source>
        <strain evidence="11 12">DSM 6986</strain>
    </source>
</reference>
<dbReference type="GO" id="GO:0045454">
    <property type="term" value="P:cell redox homeostasis"/>
    <property type="evidence" value="ECO:0007669"/>
    <property type="project" value="TreeGrafter"/>
</dbReference>
<dbReference type="InterPro" id="IPR036249">
    <property type="entry name" value="Thioredoxin-like_sf"/>
</dbReference>
<name>A0A316CDZ2_PSESE</name>
<protein>
    <submittedName>
        <fullName evidence="11">Thiol:disulfide interchange protein DsbD</fullName>
    </submittedName>
</protein>
<dbReference type="SUPFAM" id="SSF52833">
    <property type="entry name" value="Thioredoxin-like"/>
    <property type="match status" value="1"/>
</dbReference>
<feature type="transmembrane region" description="Helical" evidence="8">
    <location>
        <begin position="263"/>
        <end position="285"/>
    </location>
</feature>
<dbReference type="Pfam" id="PF11412">
    <property type="entry name" value="DsbD_N"/>
    <property type="match status" value="1"/>
</dbReference>
<dbReference type="SUPFAM" id="SSF74863">
    <property type="entry name" value="Thiol:disulfide interchange protein DsbD, N-terminal domain (DsbD-alpha)"/>
    <property type="match status" value="1"/>
</dbReference>
<dbReference type="GO" id="GO:0017004">
    <property type="term" value="P:cytochrome complex assembly"/>
    <property type="evidence" value="ECO:0007669"/>
    <property type="project" value="UniProtKB-KW"/>
</dbReference>
<evidence type="ECO:0000256" key="2">
    <source>
        <dbReference type="ARBA" id="ARBA00022475"/>
    </source>
</evidence>
<evidence type="ECO:0000256" key="3">
    <source>
        <dbReference type="ARBA" id="ARBA00022692"/>
    </source>
</evidence>
<dbReference type="Pfam" id="PF13899">
    <property type="entry name" value="Thioredoxin_7"/>
    <property type="match status" value="1"/>
</dbReference>
<feature type="domain" description="Thioredoxin" evidence="10">
    <location>
        <begin position="471"/>
        <end position="599"/>
    </location>
</feature>
<dbReference type="EMBL" id="QGGG01000001">
    <property type="protein sequence ID" value="PWJ86317.1"/>
    <property type="molecule type" value="Genomic_DNA"/>
</dbReference>
<dbReference type="Gene3D" id="3.40.30.10">
    <property type="entry name" value="Glutaredoxin"/>
    <property type="match status" value="1"/>
</dbReference>
<accession>A0A316CDZ2</accession>
<feature type="transmembrane region" description="Helical" evidence="8">
    <location>
        <begin position="439"/>
        <end position="459"/>
    </location>
</feature>
<evidence type="ECO:0000256" key="4">
    <source>
        <dbReference type="ARBA" id="ARBA00022748"/>
    </source>
</evidence>
<evidence type="ECO:0000256" key="7">
    <source>
        <dbReference type="ARBA" id="ARBA00023284"/>
    </source>
</evidence>
<feature type="transmembrane region" description="Helical" evidence="8">
    <location>
        <begin position="183"/>
        <end position="207"/>
    </location>
</feature>
<feature type="signal peptide" evidence="9">
    <location>
        <begin position="1"/>
        <end position="20"/>
    </location>
</feature>
<evidence type="ECO:0000259" key="10">
    <source>
        <dbReference type="PROSITE" id="PS51352"/>
    </source>
</evidence>
<evidence type="ECO:0000256" key="8">
    <source>
        <dbReference type="SAM" id="Phobius"/>
    </source>
</evidence>
<dbReference type="GO" id="GO:0015035">
    <property type="term" value="F:protein-disulfide reductase activity"/>
    <property type="evidence" value="ECO:0007669"/>
    <property type="project" value="TreeGrafter"/>
</dbReference>
<dbReference type="InterPro" id="IPR003834">
    <property type="entry name" value="Cyt_c_assmbl_TM_dom"/>
</dbReference>
<comment type="caution">
    <text evidence="11">The sequence shown here is derived from an EMBL/GenBank/DDBJ whole genome shotgun (WGS) entry which is preliminary data.</text>
</comment>
<keyword evidence="9" id="KW-0732">Signal</keyword>
<dbReference type="InterPro" id="IPR036929">
    <property type="entry name" value="DsbDN_sf"/>
</dbReference>
<dbReference type="GO" id="GO:0005886">
    <property type="term" value="C:plasma membrane"/>
    <property type="evidence" value="ECO:0007669"/>
    <property type="project" value="UniProtKB-SubCell"/>
</dbReference>
<dbReference type="InterPro" id="IPR017937">
    <property type="entry name" value="Thioredoxin_CS"/>
</dbReference>
<evidence type="ECO:0000256" key="6">
    <source>
        <dbReference type="ARBA" id="ARBA00023136"/>
    </source>
</evidence>
<evidence type="ECO:0000313" key="11">
    <source>
        <dbReference type="EMBL" id="PWJ86317.1"/>
    </source>
</evidence>
<evidence type="ECO:0000313" key="12">
    <source>
        <dbReference type="Proteomes" id="UP000245396"/>
    </source>
</evidence>
<dbReference type="PROSITE" id="PS51352">
    <property type="entry name" value="THIOREDOXIN_2"/>
    <property type="match status" value="1"/>
</dbReference>